<feature type="transmembrane region" description="Helical" evidence="12">
    <location>
        <begin position="266"/>
        <end position="286"/>
    </location>
</feature>
<keyword evidence="9 12" id="KW-0472">Membrane</keyword>
<evidence type="ECO:0000259" key="13">
    <source>
        <dbReference type="PROSITE" id="PS50893"/>
    </source>
</evidence>
<dbReference type="InterPro" id="IPR011527">
    <property type="entry name" value="ABC1_TM_dom"/>
</dbReference>
<proteinExistence type="inferred from homology"/>
<feature type="transmembrane region" description="Helical" evidence="12">
    <location>
        <begin position="85"/>
        <end position="105"/>
    </location>
</feature>
<evidence type="ECO:0000256" key="4">
    <source>
        <dbReference type="ARBA" id="ARBA00022692"/>
    </source>
</evidence>
<feature type="transmembrane region" description="Helical" evidence="12">
    <location>
        <begin position="26"/>
        <end position="46"/>
    </location>
</feature>
<dbReference type="SUPFAM" id="SSF52540">
    <property type="entry name" value="P-loop containing nucleoside triphosphate hydrolases"/>
    <property type="match status" value="2"/>
</dbReference>
<evidence type="ECO:0000256" key="5">
    <source>
        <dbReference type="ARBA" id="ARBA00022737"/>
    </source>
</evidence>
<dbReference type="CDD" id="cd18578">
    <property type="entry name" value="ABC_6TM_Pgp_ABCB1_D2_like"/>
    <property type="match status" value="1"/>
</dbReference>
<dbReference type="Proteomes" id="UP000829196">
    <property type="component" value="Unassembled WGS sequence"/>
</dbReference>
<dbReference type="Gene3D" id="3.40.50.300">
    <property type="entry name" value="P-loop containing nucleotide triphosphate hydrolases"/>
    <property type="match status" value="2"/>
</dbReference>
<dbReference type="PROSITE" id="PS50893">
    <property type="entry name" value="ABC_TRANSPORTER_2"/>
    <property type="match status" value="2"/>
</dbReference>
<evidence type="ECO:0000256" key="12">
    <source>
        <dbReference type="SAM" id="Phobius"/>
    </source>
</evidence>
<dbReference type="PANTHER" id="PTHR45136">
    <property type="entry name" value="ABC TRANSPORTER DOMAIN-CONTAINING PROTEIN"/>
    <property type="match status" value="1"/>
</dbReference>
<feature type="transmembrane region" description="Helical" evidence="12">
    <location>
        <begin position="163"/>
        <end position="182"/>
    </location>
</feature>
<keyword evidence="3" id="KW-0813">Transport</keyword>
<evidence type="ECO:0000256" key="10">
    <source>
        <dbReference type="ARBA" id="ARBA00023180"/>
    </source>
</evidence>
<feature type="transmembrane region" description="Helical" evidence="12">
    <location>
        <begin position="810"/>
        <end position="830"/>
    </location>
</feature>
<dbReference type="GO" id="GO:0005524">
    <property type="term" value="F:ATP binding"/>
    <property type="evidence" value="ECO:0007669"/>
    <property type="project" value="UniProtKB-KW"/>
</dbReference>
<evidence type="ECO:0000256" key="8">
    <source>
        <dbReference type="ARBA" id="ARBA00022989"/>
    </source>
</evidence>
<dbReference type="CDD" id="cd18577">
    <property type="entry name" value="ABC_6TM_Pgp_ABCB1_D1_like"/>
    <property type="match status" value="1"/>
</dbReference>
<evidence type="ECO:0000256" key="7">
    <source>
        <dbReference type="ARBA" id="ARBA00022840"/>
    </source>
</evidence>
<feature type="domain" description="ABC transmembrane type-1" evidence="14">
    <location>
        <begin position="690"/>
        <end position="977"/>
    </location>
</feature>
<feature type="transmembrane region" description="Helical" evidence="12">
    <location>
        <begin position="188"/>
        <end position="207"/>
    </location>
</feature>
<feature type="domain" description="ABC transmembrane type-1" evidence="14">
    <location>
        <begin position="39"/>
        <end position="315"/>
    </location>
</feature>
<dbReference type="PROSITE" id="PS50929">
    <property type="entry name" value="ABC_TM1F"/>
    <property type="match status" value="2"/>
</dbReference>
<keyword evidence="8 12" id="KW-1133">Transmembrane helix</keyword>
<dbReference type="Pfam" id="PF00664">
    <property type="entry name" value="ABC_membrane"/>
    <property type="match status" value="2"/>
</dbReference>
<dbReference type="OrthoDB" id="6500128at2759"/>
<evidence type="ECO:0000256" key="11">
    <source>
        <dbReference type="ARBA" id="ARBA00062948"/>
    </source>
</evidence>
<dbReference type="FunFam" id="3.40.50.300:FF:000205">
    <property type="entry name" value="ABC transporter B family member 4"/>
    <property type="match status" value="1"/>
</dbReference>
<evidence type="ECO:0000313" key="16">
    <source>
        <dbReference type="Proteomes" id="UP000829196"/>
    </source>
</evidence>
<comment type="caution">
    <text evidence="15">The sequence shown here is derived from an EMBL/GenBank/DDBJ whole genome shotgun (WGS) entry which is preliminary data.</text>
</comment>
<keyword evidence="6" id="KW-0547">Nucleotide-binding</keyword>
<feature type="transmembrane region" description="Helical" evidence="12">
    <location>
        <begin position="731"/>
        <end position="749"/>
    </location>
</feature>
<dbReference type="EMBL" id="JAGYWB010000010">
    <property type="protein sequence ID" value="KAI0508173.1"/>
    <property type="molecule type" value="Genomic_DNA"/>
</dbReference>
<evidence type="ECO:0000256" key="2">
    <source>
        <dbReference type="ARBA" id="ARBA00007577"/>
    </source>
</evidence>
<reference evidence="15" key="1">
    <citation type="journal article" date="2022" name="Front. Genet.">
        <title>Chromosome-Scale Assembly of the Dendrobium nobile Genome Provides Insights Into the Molecular Mechanism of the Biosynthesis of the Medicinal Active Ingredient of Dendrobium.</title>
        <authorList>
            <person name="Xu Q."/>
            <person name="Niu S.-C."/>
            <person name="Li K.-L."/>
            <person name="Zheng P.-J."/>
            <person name="Zhang X.-J."/>
            <person name="Jia Y."/>
            <person name="Liu Y."/>
            <person name="Niu Y.-X."/>
            <person name="Yu L.-H."/>
            <person name="Chen D.-F."/>
            <person name="Zhang G.-Q."/>
        </authorList>
    </citation>
    <scope>NUCLEOTIDE SEQUENCE</scope>
    <source>
        <tissue evidence="15">Leaf</tissue>
    </source>
</reference>
<evidence type="ECO:0000256" key="6">
    <source>
        <dbReference type="ARBA" id="ARBA00022741"/>
    </source>
</evidence>
<dbReference type="SMART" id="SM00382">
    <property type="entry name" value="AAA"/>
    <property type="match status" value="2"/>
</dbReference>
<accession>A0A8T3B9I2</accession>
<dbReference type="InterPro" id="IPR036640">
    <property type="entry name" value="ABC1_TM_sf"/>
</dbReference>
<feature type="domain" description="ABC transporter" evidence="13">
    <location>
        <begin position="1012"/>
        <end position="1249"/>
    </location>
</feature>
<dbReference type="SMR" id="A0A8T3B9I2"/>
<dbReference type="GO" id="GO:0016887">
    <property type="term" value="F:ATP hydrolysis activity"/>
    <property type="evidence" value="ECO:0007669"/>
    <property type="project" value="InterPro"/>
</dbReference>
<evidence type="ECO:0000256" key="3">
    <source>
        <dbReference type="ARBA" id="ARBA00022448"/>
    </source>
</evidence>
<keyword evidence="5" id="KW-0677">Repeat</keyword>
<feature type="transmembrane region" description="Helical" evidence="12">
    <location>
        <begin position="836"/>
        <end position="855"/>
    </location>
</feature>
<keyword evidence="4 12" id="KW-0812">Transmembrane</keyword>
<comment type="subcellular location">
    <subcellularLocation>
        <location evidence="1">Cell membrane</location>
        <topology evidence="1">Multi-pass membrane protein</topology>
    </subcellularLocation>
</comment>
<protein>
    <submittedName>
        <fullName evidence="15">Uncharacterized protein</fullName>
    </submittedName>
</protein>
<keyword evidence="7" id="KW-0067">ATP-binding</keyword>
<feature type="domain" description="ABC transporter" evidence="13">
    <location>
        <begin position="361"/>
        <end position="597"/>
    </location>
</feature>
<keyword evidence="16" id="KW-1185">Reference proteome</keyword>
<dbReference type="AlphaFoldDB" id="A0A8T3B9I2"/>
<dbReference type="InterPro" id="IPR003593">
    <property type="entry name" value="AAA+_ATPase"/>
</dbReference>
<dbReference type="InterPro" id="IPR027417">
    <property type="entry name" value="P-loop_NTPase"/>
</dbReference>
<dbReference type="InterPro" id="IPR003439">
    <property type="entry name" value="ABC_transporter-like_ATP-bd"/>
</dbReference>
<evidence type="ECO:0000313" key="15">
    <source>
        <dbReference type="EMBL" id="KAI0508173.1"/>
    </source>
</evidence>
<dbReference type="CDD" id="cd03249">
    <property type="entry name" value="ABC_MTABC3_MDL1_MDL2"/>
    <property type="match status" value="2"/>
</dbReference>
<keyword evidence="10" id="KW-0325">Glycoprotein</keyword>
<dbReference type="SUPFAM" id="SSF90123">
    <property type="entry name" value="ABC transporter transmembrane region"/>
    <property type="match status" value="2"/>
</dbReference>
<comment type="similarity">
    <text evidence="2">Belongs to the ABC transporter superfamily. ABCB family. Multidrug resistance exporter (TC 3.A.1.201) subfamily.</text>
</comment>
<gene>
    <name evidence="15" type="ORF">KFK09_014307</name>
</gene>
<comment type="subunit">
    <text evidence="11">Interacts with 1-naphthylphthalamic acid (NPA).</text>
</comment>
<dbReference type="PROSITE" id="PS00211">
    <property type="entry name" value="ABC_TRANSPORTER_1"/>
    <property type="match status" value="2"/>
</dbReference>
<dbReference type="InterPro" id="IPR017871">
    <property type="entry name" value="ABC_transporter-like_CS"/>
</dbReference>
<feature type="transmembrane region" description="Helical" evidence="12">
    <location>
        <begin position="298"/>
        <end position="318"/>
    </location>
</feature>
<evidence type="ECO:0000259" key="14">
    <source>
        <dbReference type="PROSITE" id="PS50929"/>
    </source>
</evidence>
<dbReference type="PANTHER" id="PTHR45136:SF2">
    <property type="entry name" value="ABC TRANSPORTER DOMAIN-CONTAINING PROTEIN"/>
    <property type="match status" value="1"/>
</dbReference>
<evidence type="ECO:0000256" key="1">
    <source>
        <dbReference type="ARBA" id="ARBA00004651"/>
    </source>
</evidence>
<sequence length="1253" mass="137297">MEVRTESKKEEEDGKRRASIRSRWNIFMNADATDFGLMALGFLGSVGDGLSAPLMTFACSYMFNDLGSSSTSTAFHHNMNRNTTLFLYVAAGSFVLSFIEGYCWTRTGERQASRMRIRYLRAVLRQDLAYFEFKVASTAEAVNDISSNSLLIQDFLSEKLPNLIMNCTTFFAGFAVAFILMWRLALVVFPAALLLIIPGFIYGRVLLNLTTKMLTEYNKSAVIASQALSSIRTVYAFRSEHRTAAAFSSGLNKSVRIGLRQGLAKSFSLGSAGIIFTIWAFMVWYNTRLVELNDYNGGSAYAAGISIVNGGIALGVGLSNVKCFGEAASAAEGINEVIEKRAATEPESEEGEELGEVRGEVEFKDVRFRYPIRPETEVILGFSLRVETGKTVALVGRSGSGKSTVISLLQRFYEVNGGEIVIDGVDIRRLKVKWLRGLMGLVSQEPALFAASIKENILFGKEDATMEEVVMAANACNANRFIDRLPQGYDTQVGERGVKLSGGEKQRIAIARAIIRSPKILLLDEATSALDSQSEVIVQEAFEVASFGRTTIVIAHRLSTIRNADTIAFVQAGKVVESGSHDELISNIDGHYYSLISLQKSQLFSNGADNYAEAMINTSSPLVQQAHNNNKAHGNSFHYTFSPGFELLSFSSSNSITAEEDDQDPRKKVEEAPSFWRLLMLNSPEWRQAILGCTGALLTGATYPIYGYVVGSVVSIYFLKDLEEMKEKARTYSLLLIGFSVFCFLFNLMQHYNMATMGEHLTKRIRERMLSKMLSFEVSWFDRDENSTGALCSQLAKDANMVRSLVGDRMSLIIQTLSAVTIAIIMGLLIAWRLAMVMLCVQPVVIISLYVRFVILKKISKKSFKAQLESSNLVAEAISNLRTIKAFSSENRILKLFESAQAVPRRVNIGHSWVAGAGLGLSQCIPICSAGLSFWYGGILVSGHHITAKDIFQTLPIVMGTGRLIAEASALTSDLSKGAITITSIFSILNRTTLIEPENPQGRHVETLNGDIELINVVYAYPSRPNVPVLRRFSLSIKAGHSTALVGPSGSGKSTIIGLIERFYDPLQGVIRVDGEDIKSYNLRSLRKHMALVGQEPVLFAGTIEDNIAYGRDEGVSNAEIEAAAKAANAHDFICNLPNGYQTPCGELGKQLSGGQKQRIAIARAILCNPVILLLDEATSALDVQSEMVVQEALERVMVGRTTVVVAHRLSTVKDCDVIAVVERGILVEKGSHASLMKKGPTGKYYGLFSQNG</sequence>
<dbReference type="FunFam" id="3.40.50.300:FF:000066">
    <property type="entry name" value="ABC transporter B family member 1"/>
    <property type="match status" value="1"/>
</dbReference>
<name>A0A8T3B9I2_DENNO</name>
<dbReference type="Pfam" id="PF00005">
    <property type="entry name" value="ABC_tran"/>
    <property type="match status" value="2"/>
</dbReference>
<feature type="transmembrane region" description="Helical" evidence="12">
    <location>
        <begin position="689"/>
        <end position="719"/>
    </location>
</feature>
<dbReference type="GO" id="GO:0005886">
    <property type="term" value="C:plasma membrane"/>
    <property type="evidence" value="ECO:0007669"/>
    <property type="project" value="UniProtKB-SubCell"/>
</dbReference>
<dbReference type="GO" id="GO:0140359">
    <property type="term" value="F:ABC-type transporter activity"/>
    <property type="evidence" value="ECO:0007669"/>
    <property type="project" value="InterPro"/>
</dbReference>
<dbReference type="Gene3D" id="1.20.1560.10">
    <property type="entry name" value="ABC transporter type 1, transmembrane domain"/>
    <property type="match status" value="1"/>
</dbReference>
<evidence type="ECO:0000256" key="9">
    <source>
        <dbReference type="ARBA" id="ARBA00023136"/>
    </source>
</evidence>
<organism evidence="15 16">
    <name type="scientific">Dendrobium nobile</name>
    <name type="common">Orchid</name>
    <dbReference type="NCBI Taxonomy" id="94219"/>
    <lineage>
        <taxon>Eukaryota</taxon>
        <taxon>Viridiplantae</taxon>
        <taxon>Streptophyta</taxon>
        <taxon>Embryophyta</taxon>
        <taxon>Tracheophyta</taxon>
        <taxon>Spermatophyta</taxon>
        <taxon>Magnoliopsida</taxon>
        <taxon>Liliopsida</taxon>
        <taxon>Asparagales</taxon>
        <taxon>Orchidaceae</taxon>
        <taxon>Epidendroideae</taxon>
        <taxon>Malaxideae</taxon>
        <taxon>Dendrobiinae</taxon>
        <taxon>Dendrobium</taxon>
    </lineage>
</organism>